<feature type="region of interest" description="Disordered" evidence="11">
    <location>
        <begin position="385"/>
        <end position="412"/>
    </location>
</feature>
<evidence type="ECO:0000313" key="14">
    <source>
        <dbReference type="EMBL" id="TPD57625.1"/>
    </source>
</evidence>
<keyword evidence="9 10" id="KW-0961">Cell wall biogenesis/degradation</keyword>
<keyword evidence="6 10" id="KW-0573">Peptidoglycan synthesis</keyword>
<keyword evidence="5 10" id="KW-0133">Cell shape</keyword>
<dbReference type="InterPro" id="IPR007235">
    <property type="entry name" value="Glyco_trans_28_C"/>
</dbReference>
<keyword evidence="1 10" id="KW-1003">Cell membrane</keyword>
<accession>A0A501PBL4</accession>
<evidence type="ECO:0000256" key="1">
    <source>
        <dbReference type="ARBA" id="ARBA00022475"/>
    </source>
</evidence>
<comment type="catalytic activity">
    <reaction evidence="10">
        <text>di-trans,octa-cis-undecaprenyl diphospho-N-acetyl-alpha-D-muramoyl-L-alanyl-D-glutamyl-meso-2,6-diaminopimeloyl-D-alanyl-D-alanine + UDP-N-acetyl-alpha-D-glucosamine = di-trans,octa-cis-undecaprenyl diphospho-[N-acetyl-alpha-D-glucosaminyl-(1-&gt;4)]-N-acetyl-alpha-D-muramoyl-L-alanyl-D-glutamyl-meso-2,6-diaminopimeloyl-D-alanyl-D-alanine + UDP + H(+)</text>
        <dbReference type="Rhea" id="RHEA:31227"/>
        <dbReference type="ChEBI" id="CHEBI:15378"/>
        <dbReference type="ChEBI" id="CHEBI:57705"/>
        <dbReference type="ChEBI" id="CHEBI:58223"/>
        <dbReference type="ChEBI" id="CHEBI:61387"/>
        <dbReference type="ChEBI" id="CHEBI:61388"/>
        <dbReference type="EC" id="2.4.1.227"/>
    </reaction>
</comment>
<dbReference type="GO" id="GO:0051991">
    <property type="term" value="F:UDP-N-acetyl-D-glucosamine:N-acetylmuramoyl-L-alanyl-D-glutamyl-meso-2,6-diaminopimelyl-D-alanyl-D-alanine-diphosphoundecaprenol 4-beta-N-acetylglucosaminlytransferase activity"/>
    <property type="evidence" value="ECO:0007669"/>
    <property type="project" value="RHEA"/>
</dbReference>
<evidence type="ECO:0000259" key="13">
    <source>
        <dbReference type="Pfam" id="PF04101"/>
    </source>
</evidence>
<keyword evidence="4 10" id="KW-0808">Transferase</keyword>
<dbReference type="Pfam" id="PF04101">
    <property type="entry name" value="Glyco_tran_28_C"/>
    <property type="match status" value="1"/>
</dbReference>
<organism evidence="14 15">
    <name type="scientific">Emcibacter nanhaiensis</name>
    <dbReference type="NCBI Taxonomy" id="1505037"/>
    <lineage>
        <taxon>Bacteria</taxon>
        <taxon>Pseudomonadati</taxon>
        <taxon>Pseudomonadota</taxon>
        <taxon>Alphaproteobacteria</taxon>
        <taxon>Emcibacterales</taxon>
        <taxon>Emcibacteraceae</taxon>
        <taxon>Emcibacter</taxon>
    </lineage>
</organism>
<gene>
    <name evidence="10 14" type="primary">murG</name>
    <name evidence="14" type="ORF">FIV46_16075</name>
</gene>
<evidence type="ECO:0000256" key="9">
    <source>
        <dbReference type="ARBA" id="ARBA00023316"/>
    </source>
</evidence>
<feature type="binding site" evidence="10">
    <location>
        <position position="254"/>
    </location>
    <ligand>
        <name>UDP-N-acetyl-alpha-D-glucosamine</name>
        <dbReference type="ChEBI" id="CHEBI:57705"/>
    </ligand>
</feature>
<dbReference type="HAMAP" id="MF_00033">
    <property type="entry name" value="MurG"/>
    <property type="match status" value="1"/>
</dbReference>
<feature type="domain" description="Glycosyl transferase family 28 C-terminal" evidence="13">
    <location>
        <begin position="192"/>
        <end position="349"/>
    </location>
</feature>
<dbReference type="GO" id="GO:0009252">
    <property type="term" value="P:peptidoglycan biosynthetic process"/>
    <property type="evidence" value="ECO:0007669"/>
    <property type="project" value="UniProtKB-UniRule"/>
</dbReference>
<feature type="binding site" evidence="10">
    <location>
        <begin position="16"/>
        <end position="18"/>
    </location>
    <ligand>
        <name>UDP-N-acetyl-alpha-D-glucosamine</name>
        <dbReference type="ChEBI" id="CHEBI:57705"/>
    </ligand>
</feature>
<reference evidence="15" key="1">
    <citation type="submission" date="2019-06" db="EMBL/GenBank/DDBJ databases">
        <title>The complete genome of Emcibacter congregatus ZYLT.</title>
        <authorList>
            <person name="Zhao Z."/>
        </authorList>
    </citation>
    <scope>NUCLEOTIDE SEQUENCE [LARGE SCALE GENOMIC DNA]</scope>
    <source>
        <strain evidence="15">MCCC 1A06723</strain>
    </source>
</reference>
<feature type="domain" description="Glycosyltransferase family 28 N-terminal" evidence="12">
    <location>
        <begin position="9"/>
        <end position="145"/>
    </location>
</feature>
<dbReference type="RefSeq" id="WP_139941940.1">
    <property type="nucleotide sequence ID" value="NZ_JBHSYP010000005.1"/>
</dbReference>
<dbReference type="GO" id="GO:0005975">
    <property type="term" value="P:carbohydrate metabolic process"/>
    <property type="evidence" value="ECO:0007669"/>
    <property type="project" value="InterPro"/>
</dbReference>
<dbReference type="GO" id="GO:0071555">
    <property type="term" value="P:cell wall organization"/>
    <property type="evidence" value="ECO:0007669"/>
    <property type="project" value="UniProtKB-KW"/>
</dbReference>
<protein>
    <recommendedName>
        <fullName evidence="10">UDP-N-acetylglucosamine--N-acetylmuramyl-(pentapeptide) pyrophosphoryl-undecaprenol N-acetylglucosamine transferase</fullName>
        <ecNumber evidence="10">2.4.1.227</ecNumber>
    </recommendedName>
    <alternativeName>
        <fullName evidence="10">Undecaprenyl-PP-MurNAc-pentapeptide-UDPGlcNAc GlcNAc transferase</fullName>
    </alternativeName>
</protein>
<dbReference type="InterPro" id="IPR006009">
    <property type="entry name" value="GlcNAc_MurG"/>
</dbReference>
<evidence type="ECO:0000256" key="11">
    <source>
        <dbReference type="SAM" id="MobiDB-lite"/>
    </source>
</evidence>
<comment type="caution">
    <text evidence="10">Lacks conserved residue(s) required for the propagation of feature annotation.</text>
</comment>
<dbReference type="Pfam" id="PF03033">
    <property type="entry name" value="Glyco_transf_28"/>
    <property type="match status" value="1"/>
</dbReference>
<keyword evidence="7 10" id="KW-0472">Membrane</keyword>
<feature type="binding site" evidence="10">
    <location>
        <position position="198"/>
    </location>
    <ligand>
        <name>UDP-N-acetyl-alpha-D-glucosamine</name>
        <dbReference type="ChEBI" id="CHEBI:57705"/>
    </ligand>
</feature>
<evidence type="ECO:0000256" key="5">
    <source>
        <dbReference type="ARBA" id="ARBA00022960"/>
    </source>
</evidence>
<keyword evidence="2 10" id="KW-0132">Cell division</keyword>
<evidence type="ECO:0000256" key="2">
    <source>
        <dbReference type="ARBA" id="ARBA00022618"/>
    </source>
</evidence>
<evidence type="ECO:0000256" key="4">
    <source>
        <dbReference type="ARBA" id="ARBA00022679"/>
    </source>
</evidence>
<comment type="subcellular location">
    <subcellularLocation>
        <location evidence="10">Cell membrane</location>
        <topology evidence="10">Peripheral membrane protein</topology>
        <orientation evidence="10">Cytoplasmic side</orientation>
    </subcellularLocation>
</comment>
<comment type="function">
    <text evidence="10">Cell wall formation. Catalyzes the transfer of a GlcNAc subunit on undecaprenyl-pyrophosphoryl-MurNAc-pentapeptide (lipid intermediate I) to form undecaprenyl-pyrophosphoryl-MurNAc-(pentapeptide)GlcNAc (lipid intermediate II).</text>
</comment>
<dbReference type="GO" id="GO:0008360">
    <property type="term" value="P:regulation of cell shape"/>
    <property type="evidence" value="ECO:0007669"/>
    <property type="project" value="UniProtKB-KW"/>
</dbReference>
<dbReference type="EC" id="2.4.1.227" evidence="10"/>
<sequence length="412" mass="45086">MKRRRTSHIVLSAGGTGGHMFPAVSLKNELLARGHRVTLITDERGLAYKDYFKDVKILTVQSATFAGKSLLGKIGALFKVLGGILEARSLLSMLRPGCVVGFGGYPSLPALRAAVLMGIPSCLHEQNAVLGRVNRYLAKKVDAVALSFENTQKANWEKYNYTVVTGNPVRKEIVALGDKTYPPIGEDKIFRILVIGGSQGARIFSDVIPAAISTLPRAVQRRLQITQQCRKEDIESVRASYADTKIAVELSTFISNLPECMEWAHLVIGRAGASTIAELTAAGRPAILVPYPYAMDDHQMENAKELVIAGGAWIFHEKEFNPSELAKMLQRLAKRPRDVWRAAEDSRKVGKPYAVKDLADLVERLALVKGDAGVIKTNKLEAIHKPAAASEEESEPSENKQQRPILSAGERP</sequence>
<dbReference type="GO" id="GO:0005886">
    <property type="term" value="C:plasma membrane"/>
    <property type="evidence" value="ECO:0007669"/>
    <property type="project" value="UniProtKB-SubCell"/>
</dbReference>
<evidence type="ECO:0000256" key="6">
    <source>
        <dbReference type="ARBA" id="ARBA00022984"/>
    </source>
</evidence>
<dbReference type="PANTHER" id="PTHR21015:SF22">
    <property type="entry name" value="GLYCOSYLTRANSFERASE"/>
    <property type="match status" value="1"/>
</dbReference>
<dbReference type="AlphaFoldDB" id="A0A501PBL4"/>
<dbReference type="EMBL" id="VFIY01000018">
    <property type="protein sequence ID" value="TPD57625.1"/>
    <property type="molecule type" value="Genomic_DNA"/>
</dbReference>
<keyword evidence="8 10" id="KW-0131">Cell cycle</keyword>
<keyword evidence="15" id="KW-1185">Reference proteome</keyword>
<dbReference type="GO" id="GO:0050511">
    <property type="term" value="F:undecaprenyldiphospho-muramoylpentapeptide beta-N-acetylglucosaminyltransferase activity"/>
    <property type="evidence" value="ECO:0007669"/>
    <property type="project" value="UniProtKB-UniRule"/>
</dbReference>
<dbReference type="GO" id="GO:0051301">
    <property type="term" value="P:cell division"/>
    <property type="evidence" value="ECO:0007669"/>
    <property type="project" value="UniProtKB-KW"/>
</dbReference>
<evidence type="ECO:0000256" key="3">
    <source>
        <dbReference type="ARBA" id="ARBA00022676"/>
    </source>
</evidence>
<dbReference type="Proteomes" id="UP000319148">
    <property type="component" value="Unassembled WGS sequence"/>
</dbReference>
<evidence type="ECO:0000256" key="10">
    <source>
        <dbReference type="HAMAP-Rule" id="MF_00033"/>
    </source>
</evidence>
<dbReference type="PANTHER" id="PTHR21015">
    <property type="entry name" value="UDP-N-ACETYLGLUCOSAMINE--N-ACETYLMURAMYL-(PENTAPEPTIDE) PYROPHOSPHORYL-UNDECAPRENOL N-ACETYLGLUCOSAMINE TRANSFERASE 1"/>
    <property type="match status" value="1"/>
</dbReference>
<comment type="pathway">
    <text evidence="10">Cell wall biogenesis; peptidoglycan biosynthesis.</text>
</comment>
<evidence type="ECO:0000256" key="8">
    <source>
        <dbReference type="ARBA" id="ARBA00023306"/>
    </source>
</evidence>
<feature type="binding site" evidence="10">
    <location>
        <position position="127"/>
    </location>
    <ligand>
        <name>UDP-N-acetyl-alpha-D-glucosamine</name>
        <dbReference type="ChEBI" id="CHEBI:57705"/>
    </ligand>
</feature>
<keyword evidence="3 10" id="KW-0328">Glycosyltransferase</keyword>
<dbReference type="InterPro" id="IPR004276">
    <property type="entry name" value="GlycoTrans_28_N"/>
</dbReference>
<dbReference type="CDD" id="cd03785">
    <property type="entry name" value="GT28_MurG"/>
    <property type="match status" value="1"/>
</dbReference>
<dbReference type="OrthoDB" id="9808936at2"/>
<feature type="binding site" evidence="10">
    <location>
        <position position="299"/>
    </location>
    <ligand>
        <name>UDP-N-acetyl-alpha-D-glucosamine</name>
        <dbReference type="ChEBI" id="CHEBI:57705"/>
    </ligand>
</feature>
<evidence type="ECO:0000259" key="12">
    <source>
        <dbReference type="Pfam" id="PF03033"/>
    </source>
</evidence>
<feature type="binding site" evidence="10">
    <location>
        <position position="170"/>
    </location>
    <ligand>
        <name>UDP-N-acetyl-alpha-D-glucosamine</name>
        <dbReference type="ChEBI" id="CHEBI:57705"/>
    </ligand>
</feature>
<dbReference type="SUPFAM" id="SSF53756">
    <property type="entry name" value="UDP-Glycosyltransferase/glycogen phosphorylase"/>
    <property type="match status" value="1"/>
</dbReference>
<name>A0A501PBL4_9PROT</name>
<dbReference type="UniPathway" id="UPA00219"/>
<evidence type="ECO:0000256" key="7">
    <source>
        <dbReference type="ARBA" id="ARBA00023136"/>
    </source>
</evidence>
<comment type="caution">
    <text evidence="14">The sequence shown here is derived from an EMBL/GenBank/DDBJ whole genome shotgun (WGS) entry which is preliminary data.</text>
</comment>
<proteinExistence type="inferred from homology"/>
<dbReference type="Gene3D" id="3.40.50.2000">
    <property type="entry name" value="Glycogen Phosphorylase B"/>
    <property type="match status" value="2"/>
</dbReference>
<comment type="similarity">
    <text evidence="10">Belongs to the glycosyltransferase 28 family. MurG subfamily.</text>
</comment>
<dbReference type="NCBIfam" id="TIGR01133">
    <property type="entry name" value="murG"/>
    <property type="match status" value="1"/>
</dbReference>
<evidence type="ECO:0000313" key="15">
    <source>
        <dbReference type="Proteomes" id="UP000319148"/>
    </source>
</evidence>